<evidence type="ECO:0000256" key="5">
    <source>
        <dbReference type="ARBA" id="ARBA00022670"/>
    </source>
</evidence>
<keyword evidence="18" id="KW-1185">Reference proteome</keyword>
<evidence type="ECO:0000256" key="6">
    <source>
        <dbReference type="ARBA" id="ARBA00022723"/>
    </source>
</evidence>
<dbReference type="InterPro" id="IPR049419">
    <property type="entry name" value="Reelin_subrepeat-B"/>
</dbReference>
<dbReference type="GO" id="GO:0006508">
    <property type="term" value="P:proteolysis"/>
    <property type="evidence" value="ECO:0007669"/>
    <property type="project" value="UniProtKB-KW"/>
</dbReference>
<evidence type="ECO:0000256" key="2">
    <source>
        <dbReference type="ARBA" id="ARBA00022473"/>
    </source>
</evidence>
<keyword evidence="4" id="KW-0272">Extracellular matrix</keyword>
<dbReference type="Proteomes" id="UP000660262">
    <property type="component" value="Unassembled WGS sequence"/>
</dbReference>
<keyword evidence="11" id="KW-0130">Cell adhesion</keyword>
<evidence type="ECO:0000256" key="14">
    <source>
        <dbReference type="ARBA" id="ARBA00044961"/>
    </source>
</evidence>
<evidence type="ECO:0000313" key="17">
    <source>
        <dbReference type="EMBL" id="GHP02013.1"/>
    </source>
</evidence>
<protein>
    <recommendedName>
        <fullName evidence="13">Reelin</fullName>
    </recommendedName>
</protein>
<keyword evidence="8" id="KW-0720">Serine protease</keyword>
<gene>
    <name evidence="17" type="ORF">PPROV_000076900</name>
</gene>
<evidence type="ECO:0000256" key="1">
    <source>
        <dbReference type="ARBA" id="ARBA00004498"/>
    </source>
</evidence>
<comment type="function">
    <text evidence="15">Extracellular matrix serine protease secreted by pioneer neurons that plays a role in layering of neurons in the cerebral cortex and cerebellum by coordinating cell positioning during neurodevelopment. Regulates microtubule function in neurons and neuronal migration. Binding to the extracellular domains of lipoprotein receptors VLDLR and LRP8/APOER2 induces tyrosine phosphorylation of DAB1 and modulation of TAU phosphorylation. Affects migration of sympathetic preganglionic neurons in the spinal cord, where it seems to act as a barrier to neuronal migration. Enzymatic activity is important for the modulation of cell adhesion.</text>
</comment>
<dbReference type="EMBL" id="BNJQ01000002">
    <property type="protein sequence ID" value="GHP02013.1"/>
    <property type="molecule type" value="Genomic_DNA"/>
</dbReference>
<sequence>MSSTAAAVEYRDEAERIFFAPIENAKDVRDVPDVMSNIVHLAAHIHDDPDKRKEYAGLGRNDPMLPREVARDLGLKGRDGANPGGKPRKGSRSDMARARANAAADAAAAASALGVVLDESFDPGQPERWERVAGGAVSEACGAVSGEALCLTGSGMRFASTTPMDLRSGALISYDVKAVGAGDGAVVLEASTGDGDWVELKRHLPSPGESGAEFVAQDVELPESLRSAVAKLRWRQLADVGVNDGAGTADGDGETNVSYWAIDDVSVVRPAAAGKVRCELTRVDGVDATHTGRDGTAVRFAARYVGGAVKSFDREKLVITGGLLAGVQEGKARGVDGGDGLEESVFMFEVQPLGVDDVMLAIRAGAATAVADSSATQACMSLAVPYGDGVGSVHVGTMTRAELEDHVGALKARIAKLERRLGACGCEGDDDDDDDNEAAEV</sequence>
<reference evidence="17" key="1">
    <citation type="submission" date="2020-10" db="EMBL/GenBank/DDBJ databases">
        <title>Unveiling of a novel bifunctional photoreceptor, Dualchrome1, isolated from a cosmopolitan green alga.</title>
        <authorList>
            <person name="Suzuki S."/>
            <person name="Kawachi M."/>
        </authorList>
    </citation>
    <scope>NUCLEOTIDE SEQUENCE</scope>
    <source>
        <strain evidence="17">NIES 2893</strain>
    </source>
</reference>
<dbReference type="GO" id="GO:0008236">
    <property type="term" value="F:serine-type peptidase activity"/>
    <property type="evidence" value="ECO:0007669"/>
    <property type="project" value="UniProtKB-KW"/>
</dbReference>
<evidence type="ECO:0000256" key="10">
    <source>
        <dbReference type="ARBA" id="ARBA00022837"/>
    </source>
</evidence>
<comment type="similarity">
    <text evidence="12">Belongs to the reelin family.</text>
</comment>
<evidence type="ECO:0000256" key="4">
    <source>
        <dbReference type="ARBA" id="ARBA00022530"/>
    </source>
</evidence>
<keyword evidence="2" id="KW-0217">Developmental protein</keyword>
<dbReference type="InterPro" id="IPR034968">
    <property type="entry name" value="Reelin"/>
</dbReference>
<evidence type="ECO:0000256" key="11">
    <source>
        <dbReference type="ARBA" id="ARBA00022889"/>
    </source>
</evidence>
<dbReference type="Gene3D" id="2.60.120.260">
    <property type="entry name" value="Galactose-binding domain-like"/>
    <property type="match status" value="1"/>
</dbReference>
<evidence type="ECO:0000256" key="8">
    <source>
        <dbReference type="ARBA" id="ARBA00022825"/>
    </source>
</evidence>
<evidence type="ECO:0000256" key="3">
    <source>
        <dbReference type="ARBA" id="ARBA00022525"/>
    </source>
</evidence>
<keyword evidence="9" id="KW-0862">Zinc</keyword>
<dbReference type="PANTHER" id="PTHR11841">
    <property type="entry name" value="REELIN"/>
    <property type="match status" value="1"/>
</dbReference>
<keyword evidence="3" id="KW-0964">Secreted</keyword>
<dbReference type="AlphaFoldDB" id="A0A830H6U7"/>
<comment type="caution">
    <text evidence="17">The sequence shown here is derived from an EMBL/GenBank/DDBJ whole genome shotgun (WGS) entry which is preliminary data.</text>
</comment>
<dbReference type="GO" id="GO:0070325">
    <property type="term" value="F:lipoprotein particle receptor binding"/>
    <property type="evidence" value="ECO:0007669"/>
    <property type="project" value="InterPro"/>
</dbReference>
<feature type="region of interest" description="Disordered" evidence="16">
    <location>
        <begin position="72"/>
        <end position="94"/>
    </location>
</feature>
<evidence type="ECO:0000256" key="9">
    <source>
        <dbReference type="ARBA" id="ARBA00022833"/>
    </source>
</evidence>
<organism evidence="17 18">
    <name type="scientific">Pycnococcus provasolii</name>
    <dbReference type="NCBI Taxonomy" id="41880"/>
    <lineage>
        <taxon>Eukaryota</taxon>
        <taxon>Viridiplantae</taxon>
        <taxon>Chlorophyta</taxon>
        <taxon>Pseudoscourfieldiophyceae</taxon>
        <taxon>Pseudoscourfieldiales</taxon>
        <taxon>Pycnococcaceae</taxon>
        <taxon>Pycnococcus</taxon>
    </lineage>
</organism>
<accession>A0A830H6U7</accession>
<proteinExistence type="inferred from homology"/>
<evidence type="ECO:0000256" key="7">
    <source>
        <dbReference type="ARBA" id="ARBA00022801"/>
    </source>
</evidence>
<comment type="subcellular location">
    <subcellularLocation>
        <location evidence="1">Secreted</location>
        <location evidence="1">Extracellular space</location>
        <location evidence="1">Extracellular matrix</location>
    </subcellularLocation>
</comment>
<evidence type="ECO:0000256" key="13">
    <source>
        <dbReference type="ARBA" id="ARBA00023900"/>
    </source>
</evidence>
<dbReference type="GO" id="GO:0007155">
    <property type="term" value="P:cell adhesion"/>
    <property type="evidence" value="ECO:0007669"/>
    <property type="project" value="UniProtKB-KW"/>
</dbReference>
<dbReference type="PANTHER" id="PTHR11841:SF1">
    <property type="entry name" value="REELIN"/>
    <property type="match status" value="1"/>
</dbReference>
<evidence type="ECO:0000256" key="16">
    <source>
        <dbReference type="SAM" id="MobiDB-lite"/>
    </source>
</evidence>
<keyword evidence="6" id="KW-0479">Metal-binding</keyword>
<evidence type="ECO:0000313" key="18">
    <source>
        <dbReference type="Proteomes" id="UP000660262"/>
    </source>
</evidence>
<keyword evidence="10" id="KW-0106">Calcium</keyword>
<comment type="subunit">
    <text evidence="14">Oligomer of disulfide-linked homodimers.</text>
</comment>
<name>A0A830H6U7_9CHLO</name>
<keyword evidence="5" id="KW-0645">Protease</keyword>
<dbReference type="GO" id="GO:0046872">
    <property type="term" value="F:metal ion binding"/>
    <property type="evidence" value="ECO:0007669"/>
    <property type="project" value="UniProtKB-KW"/>
</dbReference>
<evidence type="ECO:0000256" key="15">
    <source>
        <dbReference type="ARBA" id="ARBA00046064"/>
    </source>
</evidence>
<dbReference type="Pfam" id="PF21471">
    <property type="entry name" value="Reelin_subrepeat-B"/>
    <property type="match status" value="1"/>
</dbReference>
<evidence type="ECO:0000256" key="12">
    <source>
        <dbReference type="ARBA" id="ARBA00023773"/>
    </source>
</evidence>
<keyword evidence="7" id="KW-0378">Hydrolase</keyword>